<dbReference type="AlphaFoldDB" id="A0A6J6DEP9"/>
<protein>
    <submittedName>
        <fullName evidence="2">Unannotated protein</fullName>
    </submittedName>
</protein>
<accession>A0A6J6DEP9</accession>
<organism evidence="2">
    <name type="scientific">freshwater metagenome</name>
    <dbReference type="NCBI Taxonomy" id="449393"/>
    <lineage>
        <taxon>unclassified sequences</taxon>
        <taxon>metagenomes</taxon>
        <taxon>ecological metagenomes</taxon>
    </lineage>
</organism>
<dbReference type="SMART" id="SM00731">
    <property type="entry name" value="SprT"/>
    <property type="match status" value="1"/>
</dbReference>
<dbReference type="EMBL" id="CAEZTH010000051">
    <property type="protein sequence ID" value="CAB4562502.1"/>
    <property type="molecule type" value="Genomic_DNA"/>
</dbReference>
<sequence length="221" mass="25289">MADKSQILEVPSPDLIDQEFLRDVFAYHHYLEVRVALELGEQELSRSLEALGFIVGRSFSKGKTRLQRMKITRFGFVEQLAKDKMREHGLSANWEFVFDSAKQRAGLCNYSDHKISLSKYIIEYHSIDQSEQVILHEIAHALAGKSAGHGPNWKNTAKSIGYRAEKFTGKEIAEQTAKWVGECRNGHRHYRFKSPKAKLSCLYCGRGFNPRNVISWTKRAA</sequence>
<gene>
    <name evidence="2" type="ORF">UFOPK1639_00541</name>
</gene>
<reference evidence="2" key="1">
    <citation type="submission" date="2020-05" db="EMBL/GenBank/DDBJ databases">
        <authorList>
            <person name="Chiriac C."/>
            <person name="Salcher M."/>
            <person name="Ghai R."/>
            <person name="Kavagutti S V."/>
        </authorList>
    </citation>
    <scope>NUCLEOTIDE SEQUENCE</scope>
</reference>
<feature type="domain" description="SprT-like" evidence="1">
    <location>
        <begin position="67"/>
        <end position="211"/>
    </location>
</feature>
<dbReference type="Gene3D" id="3.30.2010.10">
    <property type="entry name" value="Metalloproteases ('zincins'), catalytic domain"/>
    <property type="match status" value="1"/>
</dbReference>
<proteinExistence type="predicted"/>
<evidence type="ECO:0000313" key="2">
    <source>
        <dbReference type="EMBL" id="CAB4562502.1"/>
    </source>
</evidence>
<dbReference type="Pfam" id="PF10263">
    <property type="entry name" value="SprT-like"/>
    <property type="match status" value="1"/>
</dbReference>
<dbReference type="GO" id="GO:0006950">
    <property type="term" value="P:response to stress"/>
    <property type="evidence" value="ECO:0007669"/>
    <property type="project" value="UniProtKB-ARBA"/>
</dbReference>
<name>A0A6J6DEP9_9ZZZZ</name>
<evidence type="ECO:0000259" key="1">
    <source>
        <dbReference type="SMART" id="SM00731"/>
    </source>
</evidence>
<dbReference type="InterPro" id="IPR006640">
    <property type="entry name" value="SprT-like_domain"/>
</dbReference>